<sequence length="333" mass="36412">MSLGRKYVVLTDALPSTEIPHLLGRVAEQRSQPRRSYAPLYLKPHDILPSLAEANPVTWRSGREFYSDTTGWSLGGGLSELAIGESTWGKERGVTIESDTIKSYQMSNTWVSFQRLMKHEEYAADVKDLLERSKSGHAYFVTGFLTAASGTLTTSNTTTRSASLQLTAPLLQALGVSLIAGGVGNPQVTPGFNISSSTESKREIVEEVVFAISYDLVRTSRSVDFDSKGWVKKTVVNEGPKRGRHTLLSSGRSTQPEALDLDLGFSLDMESPTIAGHGQEGAPVCGSHETPYYATNFDNEEEPSVMLVDTSLQDDYDFGDDEAPHSFHLQTKP</sequence>
<gene>
    <name evidence="1" type="ORF">N3K66_000542</name>
</gene>
<keyword evidence="2" id="KW-1185">Reference proteome</keyword>
<proteinExistence type="predicted"/>
<evidence type="ECO:0000313" key="2">
    <source>
        <dbReference type="Proteomes" id="UP001163324"/>
    </source>
</evidence>
<organism evidence="1 2">
    <name type="scientific">Trichothecium roseum</name>
    <dbReference type="NCBI Taxonomy" id="47278"/>
    <lineage>
        <taxon>Eukaryota</taxon>
        <taxon>Fungi</taxon>
        <taxon>Dikarya</taxon>
        <taxon>Ascomycota</taxon>
        <taxon>Pezizomycotina</taxon>
        <taxon>Sordariomycetes</taxon>
        <taxon>Hypocreomycetidae</taxon>
        <taxon>Hypocreales</taxon>
        <taxon>Hypocreales incertae sedis</taxon>
        <taxon>Trichothecium</taxon>
    </lineage>
</organism>
<protein>
    <submittedName>
        <fullName evidence="1">Uncharacterized protein</fullName>
    </submittedName>
</protein>
<name>A0ACC0VEX9_9HYPO</name>
<evidence type="ECO:0000313" key="1">
    <source>
        <dbReference type="EMBL" id="KAI9904013.1"/>
    </source>
</evidence>
<dbReference type="EMBL" id="CM047940">
    <property type="protein sequence ID" value="KAI9904013.1"/>
    <property type="molecule type" value="Genomic_DNA"/>
</dbReference>
<comment type="caution">
    <text evidence="1">The sequence shown here is derived from an EMBL/GenBank/DDBJ whole genome shotgun (WGS) entry which is preliminary data.</text>
</comment>
<accession>A0ACC0VEX9</accession>
<reference evidence="1" key="1">
    <citation type="submission" date="2022-10" db="EMBL/GenBank/DDBJ databases">
        <title>Complete Genome of Trichothecium roseum strain YXFP-22015, a Plant Pathogen Isolated from Citrus.</title>
        <authorList>
            <person name="Wang Y."/>
            <person name="Zhu L."/>
        </authorList>
    </citation>
    <scope>NUCLEOTIDE SEQUENCE</scope>
    <source>
        <strain evidence="1">YXFP-22015</strain>
    </source>
</reference>
<dbReference type="Proteomes" id="UP001163324">
    <property type="component" value="Chromosome 1"/>
</dbReference>